<gene>
    <name evidence="1" type="ORF">OFUS_LOCUS22849</name>
</gene>
<organism evidence="1 2">
    <name type="scientific">Owenia fusiformis</name>
    <name type="common">Polychaete worm</name>
    <dbReference type="NCBI Taxonomy" id="6347"/>
    <lineage>
        <taxon>Eukaryota</taxon>
        <taxon>Metazoa</taxon>
        <taxon>Spiralia</taxon>
        <taxon>Lophotrochozoa</taxon>
        <taxon>Annelida</taxon>
        <taxon>Polychaeta</taxon>
        <taxon>Sedentaria</taxon>
        <taxon>Canalipalpata</taxon>
        <taxon>Sabellida</taxon>
        <taxon>Oweniida</taxon>
        <taxon>Oweniidae</taxon>
        <taxon>Owenia</taxon>
    </lineage>
</organism>
<comment type="caution">
    <text evidence="1">The sequence shown here is derived from an EMBL/GenBank/DDBJ whole genome shotgun (WGS) entry which is preliminary data.</text>
</comment>
<name>A0A8S4PY37_OWEFU</name>
<reference evidence="1" key="1">
    <citation type="submission" date="2022-03" db="EMBL/GenBank/DDBJ databases">
        <authorList>
            <person name="Martin C."/>
        </authorList>
    </citation>
    <scope>NUCLEOTIDE SEQUENCE</scope>
</reference>
<protein>
    <submittedName>
        <fullName evidence="1">Uncharacterized protein</fullName>
    </submittedName>
</protein>
<proteinExistence type="predicted"/>
<accession>A0A8S4PY37</accession>
<dbReference type="Proteomes" id="UP000749559">
    <property type="component" value="Unassembled WGS sequence"/>
</dbReference>
<evidence type="ECO:0000313" key="2">
    <source>
        <dbReference type="Proteomes" id="UP000749559"/>
    </source>
</evidence>
<evidence type="ECO:0000313" key="1">
    <source>
        <dbReference type="EMBL" id="CAH1798756.1"/>
    </source>
</evidence>
<sequence length="128" mass="14785">YPFRDVSNRNYNKHLVSVAPVSTYDVVILVMSLCDCSSFVQDERSLKDPVQVSTEVLFPNLQYFRFAFSMGLISRIESEPQTGSHVTNWNRRCCLEDHPSPGRGVTLIKMQNHLKTSHPLEMRHPLEY</sequence>
<dbReference type="AlphaFoldDB" id="A0A8S4PY37"/>
<keyword evidence="2" id="KW-1185">Reference proteome</keyword>
<dbReference type="EMBL" id="CAIIXF020000011">
    <property type="protein sequence ID" value="CAH1798756.1"/>
    <property type="molecule type" value="Genomic_DNA"/>
</dbReference>
<feature type="non-terminal residue" evidence="1">
    <location>
        <position position="1"/>
    </location>
</feature>